<sequence>MSIPARMSSTRVRPLRALSLVLAFTAAVGLVFGTAGFTAMEAERGLAVTVTNDTSAYLGYAPLSDEVHDGESMSVVEYRNQLGNDLDEFDVDVSIADPESTDAAIESVETPSSLEAGTASVVNVTLRCPEEDTVRLSFETDASGDGLSVSLNRIHTVTCIPRGSTTTGDRHAGVSNASAADGRDG</sequence>
<name>A0A256IUN9_HALEZ</name>
<dbReference type="RefSeq" id="WP_094521427.1">
    <property type="nucleotide sequence ID" value="NZ_JAQLUC010000003.1"/>
</dbReference>
<evidence type="ECO:0000313" key="1">
    <source>
        <dbReference type="EMBL" id="OYR60261.1"/>
    </source>
</evidence>
<dbReference type="Proteomes" id="UP000216409">
    <property type="component" value="Unassembled WGS sequence"/>
</dbReference>
<reference evidence="1 2" key="1">
    <citation type="journal article" date="2014" name="Front. Microbiol.">
        <title>Population and genomic analysis of the genus Halorubrum.</title>
        <authorList>
            <person name="Fullmer M.S."/>
            <person name="Soucy S.M."/>
            <person name="Swithers K.S."/>
            <person name="Makkay A.M."/>
            <person name="Wheeler R."/>
            <person name="Ventosa A."/>
            <person name="Gogarten J.P."/>
            <person name="Papke R.T."/>
        </authorList>
    </citation>
    <scope>NUCLEOTIDE SEQUENCE [LARGE SCALE GENOMIC DNA]</scope>
    <source>
        <strain evidence="1 2">LD3</strain>
    </source>
</reference>
<proteinExistence type="predicted"/>
<evidence type="ECO:0008006" key="3">
    <source>
        <dbReference type="Google" id="ProtNLM"/>
    </source>
</evidence>
<gene>
    <name evidence="1" type="ORF">DJ83_10375</name>
</gene>
<dbReference type="EMBL" id="NHOW01000122">
    <property type="protein sequence ID" value="OYR60261.1"/>
    <property type="molecule type" value="Genomic_DNA"/>
</dbReference>
<organism evidence="1 2">
    <name type="scientific">Halorubrum ezzemoulense</name>
    <name type="common">Halorubrum chaoviator</name>
    <dbReference type="NCBI Taxonomy" id="337243"/>
    <lineage>
        <taxon>Archaea</taxon>
        <taxon>Methanobacteriati</taxon>
        <taxon>Methanobacteriota</taxon>
        <taxon>Stenosarchaea group</taxon>
        <taxon>Halobacteria</taxon>
        <taxon>Halobacteriales</taxon>
        <taxon>Haloferacaceae</taxon>
        <taxon>Halorubrum</taxon>
    </lineage>
</organism>
<accession>A0A256IUN9</accession>
<evidence type="ECO:0000313" key="2">
    <source>
        <dbReference type="Proteomes" id="UP000216409"/>
    </source>
</evidence>
<dbReference type="AlphaFoldDB" id="A0A256IUN9"/>
<comment type="caution">
    <text evidence="1">The sequence shown here is derived from an EMBL/GenBank/DDBJ whole genome shotgun (WGS) entry which is preliminary data.</text>
</comment>
<protein>
    <recommendedName>
        <fullName evidence="3">DUF1102 domain-containing protein</fullName>
    </recommendedName>
</protein>